<dbReference type="PANTHER" id="PTHR23028">
    <property type="entry name" value="ACETYLTRANSFERASE"/>
    <property type="match status" value="1"/>
</dbReference>
<dbReference type="AlphaFoldDB" id="A0A1H9Q0Z2"/>
<feature type="transmembrane region" description="Helical" evidence="2">
    <location>
        <begin position="316"/>
        <end position="337"/>
    </location>
</feature>
<feature type="transmembrane region" description="Helical" evidence="2">
    <location>
        <begin position="20"/>
        <end position="36"/>
    </location>
</feature>
<feature type="transmembrane region" description="Helical" evidence="2">
    <location>
        <begin position="142"/>
        <end position="158"/>
    </location>
</feature>
<evidence type="ECO:0000256" key="2">
    <source>
        <dbReference type="SAM" id="Phobius"/>
    </source>
</evidence>
<evidence type="ECO:0000313" key="5">
    <source>
        <dbReference type="Proteomes" id="UP000199352"/>
    </source>
</evidence>
<dbReference type="PANTHER" id="PTHR23028:SF53">
    <property type="entry name" value="ACYL_TRANSF_3 DOMAIN-CONTAINING PROTEIN"/>
    <property type="match status" value="1"/>
</dbReference>
<sequence>MKSLTHADYLALRRFPALDGLRAIAAVLVVFFHYGGPDRLQGWAGVQLFFVLSGFLITTLMLREERRNGRISLPEFYLRRAFRILPVYFVVLLVTAAASALYGTFTSNGIGPALKYFLTFTNEFADASPYGQSWSLGIEQKFYLVWPLVAIALGTVVLKRRAGAAALGMVLAVVVVNFTGEHSNPGWPLHYFSILTGVLLAIALHSRRGFALLRPLTTPAAQVVVSIGFACAHLSVKPAAELLDGTGGIPGHVLVIPLYAVATAVLLTSLVAPGPATTLLSTKPMQFVGERSYSLYLVQTIAATIIWFFWPDLSGPWQAVVVTAMGLALASALYRAVEIPMIDLGRRVIARRRARNAVASHQSGPHQPGPHQSGSQQGAPQAPTPQSAESSRLATIGQAQP</sequence>
<feature type="transmembrane region" description="Helical" evidence="2">
    <location>
        <begin position="163"/>
        <end position="180"/>
    </location>
</feature>
<feature type="compositionally biased region" description="Polar residues" evidence="1">
    <location>
        <begin position="384"/>
        <end position="401"/>
    </location>
</feature>
<feature type="transmembrane region" description="Helical" evidence="2">
    <location>
        <begin position="293"/>
        <end position="310"/>
    </location>
</feature>
<keyword evidence="4" id="KW-0012">Acyltransferase</keyword>
<dbReference type="Proteomes" id="UP000199352">
    <property type="component" value="Unassembled WGS sequence"/>
</dbReference>
<feature type="transmembrane region" description="Helical" evidence="2">
    <location>
        <begin position="256"/>
        <end position="281"/>
    </location>
</feature>
<feature type="transmembrane region" description="Helical" evidence="2">
    <location>
        <begin position="216"/>
        <end position="236"/>
    </location>
</feature>
<dbReference type="OrthoDB" id="3404679at2"/>
<keyword evidence="2" id="KW-0472">Membrane</keyword>
<dbReference type="RefSeq" id="WP_089954526.1">
    <property type="nucleotide sequence ID" value="NZ_FOFR01000012.1"/>
</dbReference>
<organism evidence="4 5">
    <name type="scientific">Lentzea xinjiangensis</name>
    <dbReference type="NCBI Taxonomy" id="402600"/>
    <lineage>
        <taxon>Bacteria</taxon>
        <taxon>Bacillati</taxon>
        <taxon>Actinomycetota</taxon>
        <taxon>Actinomycetes</taxon>
        <taxon>Pseudonocardiales</taxon>
        <taxon>Pseudonocardiaceae</taxon>
        <taxon>Lentzea</taxon>
    </lineage>
</organism>
<evidence type="ECO:0000313" key="4">
    <source>
        <dbReference type="EMBL" id="SER53639.1"/>
    </source>
</evidence>
<reference evidence="5" key="1">
    <citation type="submission" date="2016-10" db="EMBL/GenBank/DDBJ databases">
        <authorList>
            <person name="Varghese N."/>
            <person name="Submissions S."/>
        </authorList>
    </citation>
    <scope>NUCLEOTIDE SEQUENCE [LARGE SCALE GENOMIC DNA]</scope>
    <source>
        <strain evidence="5">CGMCC 4.3525</strain>
    </source>
</reference>
<dbReference type="GO" id="GO:0016747">
    <property type="term" value="F:acyltransferase activity, transferring groups other than amino-acyl groups"/>
    <property type="evidence" value="ECO:0007669"/>
    <property type="project" value="InterPro"/>
</dbReference>
<dbReference type="STRING" id="402600.SAMN05216188_112160"/>
<dbReference type="InterPro" id="IPR050879">
    <property type="entry name" value="Acyltransferase_3"/>
</dbReference>
<keyword evidence="2" id="KW-0812">Transmembrane</keyword>
<dbReference type="Pfam" id="PF01757">
    <property type="entry name" value="Acyl_transf_3"/>
    <property type="match status" value="1"/>
</dbReference>
<dbReference type="InterPro" id="IPR002656">
    <property type="entry name" value="Acyl_transf_3_dom"/>
</dbReference>
<feature type="domain" description="Acyltransferase 3" evidence="3">
    <location>
        <begin position="16"/>
        <end position="335"/>
    </location>
</feature>
<keyword evidence="4" id="KW-0808">Transferase</keyword>
<dbReference type="GO" id="GO:0009103">
    <property type="term" value="P:lipopolysaccharide biosynthetic process"/>
    <property type="evidence" value="ECO:0007669"/>
    <property type="project" value="TreeGrafter"/>
</dbReference>
<feature type="region of interest" description="Disordered" evidence="1">
    <location>
        <begin position="355"/>
        <end position="401"/>
    </location>
</feature>
<dbReference type="EMBL" id="FOFR01000012">
    <property type="protein sequence ID" value="SER53639.1"/>
    <property type="molecule type" value="Genomic_DNA"/>
</dbReference>
<keyword evidence="5" id="KW-1185">Reference proteome</keyword>
<feature type="transmembrane region" description="Helical" evidence="2">
    <location>
        <begin position="42"/>
        <end position="62"/>
    </location>
</feature>
<feature type="compositionally biased region" description="Low complexity" evidence="1">
    <location>
        <begin position="356"/>
        <end position="381"/>
    </location>
</feature>
<keyword evidence="4" id="KW-0378">Hydrolase</keyword>
<evidence type="ECO:0000256" key="1">
    <source>
        <dbReference type="SAM" id="MobiDB-lite"/>
    </source>
</evidence>
<keyword evidence="2" id="KW-1133">Transmembrane helix</keyword>
<evidence type="ECO:0000259" key="3">
    <source>
        <dbReference type="Pfam" id="PF01757"/>
    </source>
</evidence>
<feature type="transmembrane region" description="Helical" evidence="2">
    <location>
        <begin position="186"/>
        <end position="204"/>
    </location>
</feature>
<protein>
    <submittedName>
        <fullName evidence="4">Peptidoglycan/LPS O-acetylase OafA/YrhL, contains acyltransferase and SGNH-hydrolase domains</fullName>
    </submittedName>
</protein>
<dbReference type="GO" id="GO:0016787">
    <property type="term" value="F:hydrolase activity"/>
    <property type="evidence" value="ECO:0007669"/>
    <property type="project" value="UniProtKB-KW"/>
</dbReference>
<feature type="transmembrane region" description="Helical" evidence="2">
    <location>
        <begin position="82"/>
        <end position="105"/>
    </location>
</feature>
<gene>
    <name evidence="4" type="ORF">SAMN05216188_112160</name>
</gene>
<name>A0A1H9Q0Z2_9PSEU</name>
<accession>A0A1H9Q0Z2</accession>
<dbReference type="GO" id="GO:0016020">
    <property type="term" value="C:membrane"/>
    <property type="evidence" value="ECO:0007669"/>
    <property type="project" value="TreeGrafter"/>
</dbReference>
<proteinExistence type="predicted"/>